<evidence type="ECO:0000313" key="1">
    <source>
        <dbReference type="EMBL" id="GJH22417.1"/>
    </source>
</evidence>
<accession>A0ACB5R620</accession>
<organism evidence="1 2">
    <name type="scientific">Caballeronia novacaledonica</name>
    <dbReference type="NCBI Taxonomy" id="1544861"/>
    <lineage>
        <taxon>Bacteria</taxon>
        <taxon>Pseudomonadati</taxon>
        <taxon>Pseudomonadota</taxon>
        <taxon>Betaproteobacteria</taxon>
        <taxon>Burkholderiales</taxon>
        <taxon>Burkholderiaceae</taxon>
        <taxon>Caballeronia</taxon>
    </lineage>
</organism>
<protein>
    <submittedName>
        <fullName evidence="1">Uncharacterized protein</fullName>
    </submittedName>
</protein>
<gene>
    <name evidence="1" type="ORF">CBA19CS22_37765</name>
</gene>
<dbReference type="Proteomes" id="UP001055013">
    <property type="component" value="Unassembled WGS sequence"/>
</dbReference>
<evidence type="ECO:0000313" key="2">
    <source>
        <dbReference type="Proteomes" id="UP001055013"/>
    </source>
</evidence>
<proteinExistence type="predicted"/>
<name>A0ACB5R620_9BURK</name>
<dbReference type="EMBL" id="BPUR01000041">
    <property type="protein sequence ID" value="GJH22417.1"/>
    <property type="molecule type" value="Genomic_DNA"/>
</dbReference>
<reference evidence="1" key="1">
    <citation type="submission" date="2021-09" db="EMBL/GenBank/DDBJ databases">
        <title>Isolation and characterization of 3-chlorobenzoate degrading bacteria from soils in Shizuoka.</title>
        <authorList>
            <person name="Ifat A."/>
            <person name="Ogawa N."/>
            <person name="Kimbara K."/>
            <person name="Moriuchi R."/>
            <person name="Dohra H."/>
            <person name="Shintani M."/>
        </authorList>
    </citation>
    <scope>NUCLEOTIDE SEQUENCE</scope>
    <source>
        <strain evidence="1">19CS2-2</strain>
    </source>
</reference>
<sequence length="75" mass="8660">MRSRLGFKLHDWAASNFSSVQYPRPRRVFAVERESGFDRFFRLWMRSLKVIVLSIAALVCCVFLFCVVSMVAAAI</sequence>
<comment type="caution">
    <text evidence="1">The sequence shown here is derived from an EMBL/GenBank/DDBJ whole genome shotgun (WGS) entry which is preliminary data.</text>
</comment>
<keyword evidence="2" id="KW-1185">Reference proteome</keyword>